<feature type="transmembrane region" description="Helical" evidence="5">
    <location>
        <begin position="211"/>
        <end position="227"/>
    </location>
</feature>
<feature type="domain" description="O-antigen ligase-related" evidence="6">
    <location>
        <begin position="216"/>
        <end position="367"/>
    </location>
</feature>
<evidence type="ECO:0000313" key="7">
    <source>
        <dbReference type="EMBL" id="MEV4913526.1"/>
    </source>
</evidence>
<evidence type="ECO:0000256" key="2">
    <source>
        <dbReference type="ARBA" id="ARBA00022692"/>
    </source>
</evidence>
<feature type="transmembrane region" description="Helical" evidence="5">
    <location>
        <begin position="388"/>
        <end position="408"/>
    </location>
</feature>
<keyword evidence="8" id="KW-1185">Reference proteome</keyword>
<gene>
    <name evidence="7" type="ORF">MRBLBA1_004438</name>
</gene>
<sequence length="436" mass="49400">MGIILLLVLISFLVKKNYNLALGIYIVSVFGIPRNTHIEKMIGMGIDIKGNIFLDFRFVMISIMFIYMLFRLNKYVLKIKIPNLIIVLLFLCIFSIALIQGVLNHNPLIKSELVLYIQLFMTIVTIGLWINMFKIHILNILRMCIFGGALYSIIAIFLAIFGKGFLPSIYGEFYGTIWGDTGRVTFQNVTALFVISFFSIYIIFKTENKKNMLCALALNNIAILLSQTRSIIMLYYGCLFIIVCIIVIKVMFTKRLNLKVLASLFLGSAVILSVSIICFQKINIMETSFLADVSKRFNESGTESIDSRVYTNQYIIDSMESPILGNGIGYPLKFFSASGSVVSEVSWIDNLLLSIYSKFGIIGAIALVVLMIYGLIINIKKTMDTKEVYFLIVSLVYIPFIVICAFLTSQLIHSIQVSLLYFIILLIPNIHSENEW</sequence>
<feature type="transmembrane region" description="Helical" evidence="5">
    <location>
        <begin position="115"/>
        <end position="133"/>
    </location>
</feature>
<feature type="transmembrane region" description="Helical" evidence="5">
    <location>
        <begin position="355"/>
        <end position="376"/>
    </location>
</feature>
<feature type="transmembrane region" description="Helical" evidence="5">
    <location>
        <begin position="82"/>
        <end position="103"/>
    </location>
</feature>
<keyword evidence="2 5" id="KW-0812">Transmembrane</keyword>
<feature type="transmembrane region" description="Helical" evidence="5">
    <location>
        <begin position="186"/>
        <end position="204"/>
    </location>
</feature>
<feature type="transmembrane region" description="Helical" evidence="5">
    <location>
        <begin position="52"/>
        <end position="70"/>
    </location>
</feature>
<evidence type="ECO:0000259" key="6">
    <source>
        <dbReference type="Pfam" id="PF04932"/>
    </source>
</evidence>
<protein>
    <submittedName>
        <fullName evidence="7">Oligosaccharide repeat unit polymerase</fullName>
    </submittedName>
</protein>
<proteinExistence type="predicted"/>
<dbReference type="EMBL" id="JBEGIE010000055">
    <property type="protein sequence ID" value="MEV4913526.1"/>
    <property type="molecule type" value="Genomic_DNA"/>
</dbReference>
<reference evidence="7 8" key="1">
    <citation type="journal article" date="2023" name="Proc. Natl. Acad. Sci. U.S.A.">
        <title>Bacterial tolerance to host-exuded specialized metabolites structures the maize root microbiome.</title>
        <authorList>
            <person name="Thoenen L."/>
            <person name="Giroud C."/>
            <person name="Kreuzer M."/>
            <person name="Waelchli J."/>
            <person name="Gfeller V."/>
            <person name="Deslandes-Herold G."/>
            <person name="Mateo P."/>
            <person name="Robert C.A.M."/>
            <person name="Ahrens C.H."/>
            <person name="Rubio-Somoza I."/>
            <person name="Bruggmann R."/>
            <person name="Erb M."/>
            <person name="Schlaeppi K."/>
        </authorList>
    </citation>
    <scope>NUCLEOTIDE SEQUENCE [LARGE SCALE GENOMIC DNA]</scope>
    <source>
        <strain evidence="7 8">LBA1-1-1.1</strain>
    </source>
</reference>
<comment type="caution">
    <text evidence="7">The sequence shown here is derived from an EMBL/GenBank/DDBJ whole genome shotgun (WGS) entry which is preliminary data.</text>
</comment>
<keyword evidence="3 5" id="KW-1133">Transmembrane helix</keyword>
<name>A0ABV3IGT0_9BACI</name>
<dbReference type="RefSeq" id="WP_144466368.1">
    <property type="nucleotide sequence ID" value="NZ_JBEGIE010000055.1"/>
</dbReference>
<dbReference type="Pfam" id="PF04932">
    <property type="entry name" value="Wzy_C"/>
    <property type="match status" value="1"/>
</dbReference>
<evidence type="ECO:0000313" key="8">
    <source>
        <dbReference type="Proteomes" id="UP001552502"/>
    </source>
</evidence>
<dbReference type="Proteomes" id="UP001552502">
    <property type="component" value="Unassembled WGS sequence"/>
</dbReference>
<evidence type="ECO:0000256" key="3">
    <source>
        <dbReference type="ARBA" id="ARBA00022989"/>
    </source>
</evidence>
<feature type="transmembrane region" description="Helical" evidence="5">
    <location>
        <begin position="233"/>
        <end position="252"/>
    </location>
</feature>
<dbReference type="InterPro" id="IPR007016">
    <property type="entry name" value="O-antigen_ligase-rel_domated"/>
</dbReference>
<evidence type="ECO:0000256" key="5">
    <source>
        <dbReference type="SAM" id="Phobius"/>
    </source>
</evidence>
<feature type="transmembrane region" description="Helical" evidence="5">
    <location>
        <begin position="264"/>
        <end position="282"/>
    </location>
</feature>
<feature type="transmembrane region" description="Helical" evidence="5">
    <location>
        <begin position="145"/>
        <end position="166"/>
    </location>
</feature>
<keyword evidence="4 5" id="KW-0472">Membrane</keyword>
<organism evidence="7 8">
    <name type="scientific">Bacillus proteolyticus</name>
    <dbReference type="NCBI Taxonomy" id="2026192"/>
    <lineage>
        <taxon>Bacteria</taxon>
        <taxon>Bacillati</taxon>
        <taxon>Bacillota</taxon>
        <taxon>Bacilli</taxon>
        <taxon>Bacillales</taxon>
        <taxon>Bacillaceae</taxon>
        <taxon>Bacillus</taxon>
        <taxon>Bacillus cereus group</taxon>
    </lineage>
</organism>
<comment type="subcellular location">
    <subcellularLocation>
        <location evidence="1">Membrane</location>
        <topology evidence="1">Multi-pass membrane protein</topology>
    </subcellularLocation>
</comment>
<evidence type="ECO:0000256" key="4">
    <source>
        <dbReference type="ARBA" id="ARBA00023136"/>
    </source>
</evidence>
<accession>A0ABV3IGT0</accession>
<evidence type="ECO:0000256" key="1">
    <source>
        <dbReference type="ARBA" id="ARBA00004141"/>
    </source>
</evidence>